<dbReference type="Pfam" id="PF13966">
    <property type="entry name" value="zf-RVT"/>
    <property type="match status" value="1"/>
</dbReference>
<accession>A0AAQ3UHL4</accession>
<dbReference type="PANTHER" id="PTHR33116:SF78">
    <property type="entry name" value="OS12G0587133 PROTEIN"/>
    <property type="match status" value="1"/>
</dbReference>
<keyword evidence="3" id="KW-1185">Reference proteome</keyword>
<organism evidence="2 3">
    <name type="scientific">Paspalum notatum var. saurae</name>
    <dbReference type="NCBI Taxonomy" id="547442"/>
    <lineage>
        <taxon>Eukaryota</taxon>
        <taxon>Viridiplantae</taxon>
        <taxon>Streptophyta</taxon>
        <taxon>Embryophyta</taxon>
        <taxon>Tracheophyta</taxon>
        <taxon>Spermatophyta</taxon>
        <taxon>Magnoliopsida</taxon>
        <taxon>Liliopsida</taxon>
        <taxon>Poales</taxon>
        <taxon>Poaceae</taxon>
        <taxon>PACMAD clade</taxon>
        <taxon>Panicoideae</taxon>
        <taxon>Andropogonodae</taxon>
        <taxon>Paspaleae</taxon>
        <taxon>Paspalinae</taxon>
        <taxon>Paspalum</taxon>
    </lineage>
</organism>
<feature type="non-terminal residue" evidence="2">
    <location>
        <position position="176"/>
    </location>
</feature>
<feature type="non-terminal residue" evidence="2">
    <location>
        <position position="1"/>
    </location>
</feature>
<reference evidence="2 3" key="1">
    <citation type="submission" date="2024-02" db="EMBL/GenBank/DDBJ databases">
        <title>High-quality chromosome-scale genome assembly of Pensacola bahiagrass (Paspalum notatum Flugge var. saurae).</title>
        <authorList>
            <person name="Vega J.M."/>
            <person name="Podio M."/>
            <person name="Orjuela J."/>
            <person name="Siena L.A."/>
            <person name="Pessino S.C."/>
            <person name="Combes M.C."/>
            <person name="Mariac C."/>
            <person name="Albertini E."/>
            <person name="Pupilli F."/>
            <person name="Ortiz J.P.A."/>
            <person name="Leblanc O."/>
        </authorList>
    </citation>
    <scope>NUCLEOTIDE SEQUENCE [LARGE SCALE GENOMIC DNA]</scope>
    <source>
        <strain evidence="2">R1</strain>
        <tissue evidence="2">Leaf</tissue>
    </source>
</reference>
<protein>
    <recommendedName>
        <fullName evidence="1">Reverse transcriptase zinc-binding domain-containing protein</fullName>
    </recommendedName>
</protein>
<gene>
    <name evidence="2" type="ORF">U9M48_038818</name>
</gene>
<evidence type="ECO:0000313" key="3">
    <source>
        <dbReference type="Proteomes" id="UP001341281"/>
    </source>
</evidence>
<dbReference type="AlphaFoldDB" id="A0AAQ3UHL4"/>
<dbReference type="InterPro" id="IPR026960">
    <property type="entry name" value="RVT-Znf"/>
</dbReference>
<evidence type="ECO:0000313" key="2">
    <source>
        <dbReference type="EMBL" id="WVZ92778.1"/>
    </source>
</evidence>
<feature type="domain" description="Reverse transcriptase zinc-binding" evidence="1">
    <location>
        <begin position="28"/>
        <end position="80"/>
    </location>
</feature>
<dbReference type="EMBL" id="CP144753">
    <property type="protein sequence ID" value="WVZ92778.1"/>
    <property type="molecule type" value="Genomic_DNA"/>
</dbReference>
<evidence type="ECO:0000259" key="1">
    <source>
        <dbReference type="Pfam" id="PF13966"/>
    </source>
</evidence>
<dbReference type="PANTHER" id="PTHR33116">
    <property type="entry name" value="REVERSE TRANSCRIPTASE ZINC-BINDING DOMAIN-CONTAINING PROTEIN-RELATED-RELATED"/>
    <property type="match status" value="1"/>
</dbReference>
<dbReference type="Proteomes" id="UP001341281">
    <property type="component" value="Chromosome 09"/>
</dbReference>
<proteinExistence type="predicted"/>
<sequence>VHVCVSLYRSSSPTPARAAARGAACPNKFFLWLASQNRCWTADRLARRGLPHPACCVLCDQGEETVEHLLVSCVFVWQVWSAVLDRVGLRAVAPSQQNDATPKEQRKGLNSLVILVAWSLWKHRNRCVLDGLQPAVSVVVQDVVDLGRLWVAAGAAGLRDTRLSCVFEKKELTFTF</sequence>
<name>A0AAQ3UHL4_PASNO</name>